<dbReference type="Proteomes" id="UP000006362">
    <property type="component" value="Chromosome"/>
</dbReference>
<dbReference type="HOGENOM" id="CLU_220799_0_0_0"/>
<gene>
    <name evidence="1" type="ordered locus">Theam_1643</name>
</gene>
<dbReference type="KEGG" id="tam:Theam_1643"/>
<evidence type="ECO:0000313" key="2">
    <source>
        <dbReference type="Proteomes" id="UP000006362"/>
    </source>
</evidence>
<keyword evidence="2" id="KW-1185">Reference proteome</keyword>
<reference evidence="1" key="1">
    <citation type="submission" date="2011-01" db="EMBL/GenBank/DDBJ databases">
        <title>Complete sequence of chromosome of Thermovibrio ammonificans HB-1.</title>
        <authorList>
            <consortium name="US DOE Joint Genome Institute"/>
            <person name="Lucas S."/>
            <person name="Copeland A."/>
            <person name="Lapidus A."/>
            <person name="Cheng J.-F."/>
            <person name="Goodwin L."/>
            <person name="Pitluck S."/>
            <person name="Davenport K."/>
            <person name="Detter J.C."/>
            <person name="Han C."/>
            <person name="Tapia R."/>
            <person name="Land M."/>
            <person name="Hauser L."/>
            <person name="Kyrpides N."/>
            <person name="Ivanova N."/>
            <person name="Ovchinnikova G."/>
            <person name="Vetriani C."/>
            <person name="Woyke T."/>
        </authorList>
    </citation>
    <scope>NUCLEOTIDE SEQUENCE [LARGE SCALE GENOMIC DNA]</scope>
    <source>
        <strain evidence="1">HB-1</strain>
    </source>
</reference>
<evidence type="ECO:0000313" key="1">
    <source>
        <dbReference type="EMBL" id="ADU97599.1"/>
    </source>
</evidence>
<dbReference type="AlphaFoldDB" id="E8T5E5"/>
<organism evidence="1 2">
    <name type="scientific">Thermovibrio ammonificans (strain DSM 15698 / JCM 12110 / HB-1)</name>
    <dbReference type="NCBI Taxonomy" id="648996"/>
    <lineage>
        <taxon>Bacteria</taxon>
        <taxon>Pseudomonadati</taxon>
        <taxon>Aquificota</taxon>
        <taxon>Aquificia</taxon>
        <taxon>Desulfurobacteriales</taxon>
        <taxon>Desulfurobacteriaceae</taxon>
        <taxon>Thermovibrio</taxon>
    </lineage>
</organism>
<accession>E8T5E5</accession>
<dbReference type="EMBL" id="CP002444">
    <property type="protein sequence ID" value="ADU97599.1"/>
    <property type="molecule type" value="Genomic_DNA"/>
</dbReference>
<proteinExistence type="predicted"/>
<sequence>MAGFIKAFVIVLVVVTSLLLLLMAVGSTIRSGKK</sequence>
<name>E8T5E5_THEA1</name>
<protein>
    <submittedName>
        <fullName evidence="1">Uncharacterized protein</fullName>
    </submittedName>
</protein>